<keyword evidence="1" id="KW-0812">Transmembrane</keyword>
<name>A0A1A9VV39_GLOAU</name>
<accession>A0A1A9VV39</accession>
<dbReference type="Proteomes" id="UP000078200">
    <property type="component" value="Unassembled WGS sequence"/>
</dbReference>
<proteinExistence type="predicted"/>
<dbReference type="AlphaFoldDB" id="A0A1A9VV39"/>
<evidence type="ECO:0000313" key="3">
    <source>
        <dbReference type="Proteomes" id="UP000078200"/>
    </source>
</evidence>
<evidence type="ECO:0000256" key="1">
    <source>
        <dbReference type="SAM" id="Phobius"/>
    </source>
</evidence>
<keyword evidence="1" id="KW-0472">Membrane</keyword>
<dbReference type="EnsemblMetazoa" id="GAUT048650-RA">
    <property type="protein sequence ID" value="GAUT048650-PA"/>
    <property type="gene ID" value="GAUT048650"/>
</dbReference>
<keyword evidence="1" id="KW-1133">Transmembrane helix</keyword>
<reference evidence="2" key="1">
    <citation type="submission" date="2020-05" db="UniProtKB">
        <authorList>
            <consortium name="EnsemblMetazoa"/>
        </authorList>
    </citation>
    <scope>IDENTIFICATION</scope>
    <source>
        <strain evidence="2">TTRI</strain>
    </source>
</reference>
<organism evidence="2 3">
    <name type="scientific">Glossina austeni</name>
    <name type="common">Savannah tsetse fly</name>
    <dbReference type="NCBI Taxonomy" id="7395"/>
    <lineage>
        <taxon>Eukaryota</taxon>
        <taxon>Metazoa</taxon>
        <taxon>Ecdysozoa</taxon>
        <taxon>Arthropoda</taxon>
        <taxon>Hexapoda</taxon>
        <taxon>Insecta</taxon>
        <taxon>Pterygota</taxon>
        <taxon>Neoptera</taxon>
        <taxon>Endopterygota</taxon>
        <taxon>Diptera</taxon>
        <taxon>Brachycera</taxon>
        <taxon>Muscomorpha</taxon>
        <taxon>Hippoboscoidea</taxon>
        <taxon>Glossinidae</taxon>
        <taxon>Glossina</taxon>
    </lineage>
</organism>
<sequence>MNSIHRNCMSLMSVIDSIFYESNTHLAPGNTSVELYPNRSFFAALVAERSMLRKIYFLLLEVIVVGMMTLTIMYVYNIKWIWPEKKEMDASERSLKTENAELIKPLIRLEQLVTPDGNSILVLKMGFKRNLPNSVASNKMQNSGSLLRLHDTHLQAKHKALIGFNFSSLASSHPGQRSSERNSFLFKYKTTMPSMLPVCVARRSKQKQKN</sequence>
<evidence type="ECO:0000313" key="2">
    <source>
        <dbReference type="EnsemblMetazoa" id="GAUT048650-PA"/>
    </source>
</evidence>
<protein>
    <submittedName>
        <fullName evidence="2">Uncharacterized protein</fullName>
    </submittedName>
</protein>
<dbReference type="VEuPathDB" id="VectorBase:GAUT048650"/>
<feature type="transmembrane region" description="Helical" evidence="1">
    <location>
        <begin position="55"/>
        <end position="76"/>
    </location>
</feature>
<keyword evidence="3" id="KW-1185">Reference proteome</keyword>